<sequence>MKNYNFLKMCVIGVIPMLMAVDCMSSAALYSLLYLAAATVTASCLFFLRNVTNRAKYALAVMLSFAVNFWLSSNFFAGRYCTGVNSQLFIYVSSLSITGIYFDYEFKHFDGLFDLVKYYLIVASSSAAMFFVYGAMIYIFSDRLGNKITFFSYPCSAMITAAVCALLISRVLKKTV</sequence>
<keyword evidence="1" id="KW-0812">Transmembrane</keyword>
<reference evidence="2 3" key="1">
    <citation type="journal article" date="2016" name="Nat. Commun.">
        <title>Thousands of microbial genomes shed light on interconnected biogeochemical processes in an aquifer system.</title>
        <authorList>
            <person name="Anantharaman K."/>
            <person name="Brown C.T."/>
            <person name="Hug L.A."/>
            <person name="Sharon I."/>
            <person name="Castelle C.J."/>
            <person name="Probst A.J."/>
            <person name="Thomas B.C."/>
            <person name="Singh A."/>
            <person name="Wilkins M.J."/>
            <person name="Karaoz U."/>
            <person name="Brodie E.L."/>
            <person name="Williams K.H."/>
            <person name="Hubbard S.S."/>
            <person name="Banfield J.F."/>
        </authorList>
    </citation>
    <scope>NUCLEOTIDE SEQUENCE [LARGE SCALE GENOMIC DNA]</scope>
</reference>
<gene>
    <name evidence="2" type="ORF">A2008_09040</name>
</gene>
<feature type="transmembrane region" description="Helical" evidence="1">
    <location>
        <begin position="151"/>
        <end position="172"/>
    </location>
</feature>
<dbReference type="AlphaFoldDB" id="A0A1F7WHF9"/>
<feature type="transmembrane region" description="Helical" evidence="1">
    <location>
        <begin position="88"/>
        <end position="106"/>
    </location>
</feature>
<feature type="transmembrane region" description="Helical" evidence="1">
    <location>
        <begin position="27"/>
        <end position="48"/>
    </location>
</feature>
<organism evidence="2 3">
    <name type="scientific">Candidatus Wallbacteria bacterium GWC2_49_35</name>
    <dbReference type="NCBI Taxonomy" id="1817813"/>
    <lineage>
        <taxon>Bacteria</taxon>
        <taxon>Candidatus Walliibacteriota</taxon>
    </lineage>
</organism>
<dbReference type="EMBL" id="MGFH01000213">
    <property type="protein sequence ID" value="OGM02233.1"/>
    <property type="molecule type" value="Genomic_DNA"/>
</dbReference>
<name>A0A1F7WHF9_9BACT</name>
<keyword evidence="1" id="KW-0472">Membrane</keyword>
<evidence type="ECO:0000313" key="2">
    <source>
        <dbReference type="EMBL" id="OGM02233.1"/>
    </source>
</evidence>
<protein>
    <submittedName>
        <fullName evidence="2">Uncharacterized protein</fullName>
    </submittedName>
</protein>
<accession>A0A1F7WHF9</accession>
<proteinExistence type="predicted"/>
<feature type="transmembrane region" description="Helical" evidence="1">
    <location>
        <begin position="57"/>
        <end position="76"/>
    </location>
</feature>
<evidence type="ECO:0000256" key="1">
    <source>
        <dbReference type="SAM" id="Phobius"/>
    </source>
</evidence>
<keyword evidence="1" id="KW-1133">Transmembrane helix</keyword>
<comment type="caution">
    <text evidence="2">The sequence shown here is derived from an EMBL/GenBank/DDBJ whole genome shotgun (WGS) entry which is preliminary data.</text>
</comment>
<dbReference type="STRING" id="1817813.A2008_09040"/>
<feature type="transmembrane region" description="Helical" evidence="1">
    <location>
        <begin position="118"/>
        <end position="139"/>
    </location>
</feature>
<dbReference type="Proteomes" id="UP000178735">
    <property type="component" value="Unassembled WGS sequence"/>
</dbReference>
<evidence type="ECO:0000313" key="3">
    <source>
        <dbReference type="Proteomes" id="UP000178735"/>
    </source>
</evidence>